<sequence>MALVTVLLSTYNGETYLNQLLDSLLHQKDVLVHVLVRDDGSTDHTRAILTDYAKTASVDVMFGDNIGWRDSFMTLLKSVSPDDQSDYYAFADQDDIYLPDKFSAAINKLAVYTATPALYHSNVTLADGGGNPLGDRYPRDFIPTTRLPQAFFDVTWLGTTMVFNRKLMELLRKHIPIDNIVHDAYVINVAQLLGKVVYDPIPHLLYRRHDSAVTGFGSSNTSQAIKAPTLMDRYRRYKRNPVIHPFSKRARELLIGYADQLSPKEKRFLQAVATYQTNIGSRMRLLFDPRIRATRLRPTLQIRYRVLMNTL</sequence>
<dbReference type="SUPFAM" id="SSF53448">
    <property type="entry name" value="Nucleotide-diphospho-sugar transferases"/>
    <property type="match status" value="1"/>
</dbReference>
<evidence type="ECO:0000259" key="1">
    <source>
        <dbReference type="Pfam" id="PF00535"/>
    </source>
</evidence>
<dbReference type="EMBL" id="JBHTMO010000033">
    <property type="protein sequence ID" value="MFD1393850.1"/>
    <property type="molecule type" value="Genomic_DNA"/>
</dbReference>
<dbReference type="EC" id="2.4.-.-" evidence="2"/>
<organism evidence="2 3">
    <name type="scientific">Lacticaseibacillus jixianensis</name>
    <dbReference type="NCBI Taxonomy" id="2486012"/>
    <lineage>
        <taxon>Bacteria</taxon>
        <taxon>Bacillati</taxon>
        <taxon>Bacillota</taxon>
        <taxon>Bacilli</taxon>
        <taxon>Lactobacillales</taxon>
        <taxon>Lactobacillaceae</taxon>
        <taxon>Lacticaseibacillus</taxon>
    </lineage>
</organism>
<dbReference type="RefSeq" id="WP_125586623.1">
    <property type="nucleotide sequence ID" value="NZ_JBHTMO010000033.1"/>
</dbReference>
<gene>
    <name evidence="2" type="ORF">ACFQ3L_09765</name>
</gene>
<feature type="domain" description="Glycosyltransferase 2-like" evidence="1">
    <location>
        <begin position="5"/>
        <end position="129"/>
    </location>
</feature>
<accession>A0ABW4BC48</accession>
<dbReference type="GO" id="GO:0016757">
    <property type="term" value="F:glycosyltransferase activity"/>
    <property type="evidence" value="ECO:0007669"/>
    <property type="project" value="UniProtKB-KW"/>
</dbReference>
<dbReference type="PANTHER" id="PTHR22916">
    <property type="entry name" value="GLYCOSYLTRANSFERASE"/>
    <property type="match status" value="1"/>
</dbReference>
<comment type="caution">
    <text evidence="2">The sequence shown here is derived from an EMBL/GenBank/DDBJ whole genome shotgun (WGS) entry which is preliminary data.</text>
</comment>
<dbReference type="Proteomes" id="UP001597249">
    <property type="component" value="Unassembled WGS sequence"/>
</dbReference>
<protein>
    <submittedName>
        <fullName evidence="2">Glycosyltransferase</fullName>
        <ecNumber evidence="2">2.4.-.-</ecNumber>
    </submittedName>
</protein>
<dbReference type="PANTHER" id="PTHR22916:SF3">
    <property type="entry name" value="UDP-GLCNAC:BETAGAL BETA-1,3-N-ACETYLGLUCOSAMINYLTRANSFERASE-LIKE PROTEIN 1"/>
    <property type="match status" value="1"/>
</dbReference>
<reference evidence="3" key="1">
    <citation type="journal article" date="2019" name="Int. J. Syst. Evol. Microbiol.">
        <title>The Global Catalogue of Microorganisms (GCM) 10K type strain sequencing project: providing services to taxonomists for standard genome sequencing and annotation.</title>
        <authorList>
            <consortium name="The Broad Institute Genomics Platform"/>
            <consortium name="The Broad Institute Genome Sequencing Center for Infectious Disease"/>
            <person name="Wu L."/>
            <person name="Ma J."/>
        </authorList>
    </citation>
    <scope>NUCLEOTIDE SEQUENCE [LARGE SCALE GENOMIC DNA]</scope>
    <source>
        <strain evidence="3">CCM 8911</strain>
    </source>
</reference>
<evidence type="ECO:0000313" key="2">
    <source>
        <dbReference type="EMBL" id="MFD1393850.1"/>
    </source>
</evidence>
<keyword evidence="3" id="KW-1185">Reference proteome</keyword>
<name>A0ABW4BC48_9LACO</name>
<evidence type="ECO:0000313" key="3">
    <source>
        <dbReference type="Proteomes" id="UP001597249"/>
    </source>
</evidence>
<dbReference type="InterPro" id="IPR029044">
    <property type="entry name" value="Nucleotide-diphossugar_trans"/>
</dbReference>
<keyword evidence="2" id="KW-0328">Glycosyltransferase</keyword>
<keyword evidence="2" id="KW-0808">Transferase</keyword>
<dbReference type="Gene3D" id="3.90.550.10">
    <property type="entry name" value="Spore Coat Polysaccharide Biosynthesis Protein SpsA, Chain A"/>
    <property type="match status" value="1"/>
</dbReference>
<dbReference type="Pfam" id="PF00535">
    <property type="entry name" value="Glycos_transf_2"/>
    <property type="match status" value="1"/>
</dbReference>
<dbReference type="InterPro" id="IPR001173">
    <property type="entry name" value="Glyco_trans_2-like"/>
</dbReference>
<proteinExistence type="predicted"/>